<gene>
    <name evidence="5" type="ORF">FA13DRAFT_1632034</name>
</gene>
<feature type="domain" description="HMG box" evidence="4">
    <location>
        <begin position="77"/>
        <end position="145"/>
    </location>
</feature>
<dbReference type="InterPro" id="IPR009071">
    <property type="entry name" value="HMG_box_dom"/>
</dbReference>
<dbReference type="EMBL" id="QPFP01000027">
    <property type="protein sequence ID" value="TEB29547.1"/>
    <property type="molecule type" value="Genomic_DNA"/>
</dbReference>
<dbReference type="PANTHER" id="PTHR48112">
    <property type="entry name" value="HIGH MOBILITY GROUP PROTEIN DSP1"/>
    <property type="match status" value="1"/>
</dbReference>
<name>A0A4Y7T5V0_COPMI</name>
<accession>A0A4Y7T5V0</accession>
<dbReference type="SUPFAM" id="SSF47095">
    <property type="entry name" value="HMG-box"/>
    <property type="match status" value="1"/>
</dbReference>
<protein>
    <recommendedName>
        <fullName evidence="4">HMG box domain-containing protein</fullName>
    </recommendedName>
</protein>
<evidence type="ECO:0000256" key="1">
    <source>
        <dbReference type="ARBA" id="ARBA00023125"/>
    </source>
</evidence>
<reference evidence="5 6" key="1">
    <citation type="journal article" date="2019" name="Nat. Ecol. Evol.">
        <title>Megaphylogeny resolves global patterns of mushroom evolution.</title>
        <authorList>
            <person name="Varga T."/>
            <person name="Krizsan K."/>
            <person name="Foldi C."/>
            <person name="Dima B."/>
            <person name="Sanchez-Garcia M."/>
            <person name="Sanchez-Ramirez S."/>
            <person name="Szollosi G.J."/>
            <person name="Szarkandi J.G."/>
            <person name="Papp V."/>
            <person name="Albert L."/>
            <person name="Andreopoulos W."/>
            <person name="Angelini C."/>
            <person name="Antonin V."/>
            <person name="Barry K.W."/>
            <person name="Bougher N.L."/>
            <person name="Buchanan P."/>
            <person name="Buyck B."/>
            <person name="Bense V."/>
            <person name="Catcheside P."/>
            <person name="Chovatia M."/>
            <person name="Cooper J."/>
            <person name="Damon W."/>
            <person name="Desjardin D."/>
            <person name="Finy P."/>
            <person name="Geml J."/>
            <person name="Haridas S."/>
            <person name="Hughes K."/>
            <person name="Justo A."/>
            <person name="Karasinski D."/>
            <person name="Kautmanova I."/>
            <person name="Kiss B."/>
            <person name="Kocsube S."/>
            <person name="Kotiranta H."/>
            <person name="LaButti K.M."/>
            <person name="Lechner B.E."/>
            <person name="Liimatainen K."/>
            <person name="Lipzen A."/>
            <person name="Lukacs Z."/>
            <person name="Mihaltcheva S."/>
            <person name="Morgado L.N."/>
            <person name="Niskanen T."/>
            <person name="Noordeloos M.E."/>
            <person name="Ohm R.A."/>
            <person name="Ortiz-Santana B."/>
            <person name="Ovrebo C."/>
            <person name="Racz N."/>
            <person name="Riley R."/>
            <person name="Savchenko A."/>
            <person name="Shiryaev A."/>
            <person name="Soop K."/>
            <person name="Spirin V."/>
            <person name="Szebenyi C."/>
            <person name="Tomsovsky M."/>
            <person name="Tulloss R.E."/>
            <person name="Uehling J."/>
            <person name="Grigoriev I.V."/>
            <person name="Vagvolgyi C."/>
            <person name="Papp T."/>
            <person name="Martin F.M."/>
            <person name="Miettinen O."/>
            <person name="Hibbett D.S."/>
            <person name="Nagy L.G."/>
        </authorList>
    </citation>
    <scope>NUCLEOTIDE SEQUENCE [LARGE SCALE GENOMIC DNA]</scope>
    <source>
        <strain evidence="5 6">FP101781</strain>
    </source>
</reference>
<dbReference type="PANTHER" id="PTHR48112:SF22">
    <property type="entry name" value="MITOCHONDRIAL TRANSCRIPTION FACTOR A, ISOFORM B"/>
    <property type="match status" value="1"/>
</dbReference>
<dbReference type="Proteomes" id="UP000298030">
    <property type="component" value="Unassembled WGS sequence"/>
</dbReference>
<evidence type="ECO:0000256" key="3">
    <source>
        <dbReference type="SAM" id="MobiDB-lite"/>
    </source>
</evidence>
<dbReference type="OrthoDB" id="1919336at2759"/>
<dbReference type="Gene3D" id="1.10.30.10">
    <property type="entry name" value="High mobility group box domain"/>
    <property type="match status" value="1"/>
</dbReference>
<dbReference type="GO" id="GO:0005634">
    <property type="term" value="C:nucleus"/>
    <property type="evidence" value="ECO:0007669"/>
    <property type="project" value="UniProtKB-UniRule"/>
</dbReference>
<evidence type="ECO:0000256" key="2">
    <source>
        <dbReference type="PROSITE-ProRule" id="PRU00267"/>
    </source>
</evidence>
<feature type="compositionally biased region" description="Acidic residues" evidence="3">
    <location>
        <begin position="194"/>
        <end position="215"/>
    </location>
</feature>
<keyword evidence="1 2" id="KW-0238">DNA-binding</keyword>
<feature type="DNA-binding region" description="HMG box" evidence="2">
    <location>
        <begin position="77"/>
        <end position="145"/>
    </location>
</feature>
<dbReference type="PROSITE" id="PS50118">
    <property type="entry name" value="HMG_BOX_2"/>
    <property type="match status" value="1"/>
</dbReference>
<sequence length="271" mass="30379">MTKIDPREFEERRGKLVSGLFACAKQLQETARVVEDFAQLINGLDGGKRKELVFDTDDEAAGKKRKRTTKIKDPNAPKRPPSSYILFQNEIRNELRKQFPEINNSQLLSLISEKWKSLPEAEKERYNERNRSAKARYSVQKQAYDARSPEEVEAANRALAESVALKKANRGRSKKEVAPAVIVPVPPKAKSEEPESDEEHEVEVAESDEESEEEGTPAAVAKPSSKHTKPVTDSSEEESASEDDDEEEEAPAPKRTKRASSAQPKSKKHKA</sequence>
<dbReference type="InterPro" id="IPR036910">
    <property type="entry name" value="HMG_box_dom_sf"/>
</dbReference>
<dbReference type="GO" id="GO:0003677">
    <property type="term" value="F:DNA binding"/>
    <property type="evidence" value="ECO:0007669"/>
    <property type="project" value="UniProtKB-UniRule"/>
</dbReference>
<feature type="region of interest" description="Disordered" evidence="3">
    <location>
        <begin position="59"/>
        <end position="81"/>
    </location>
</feature>
<dbReference type="STRING" id="71717.A0A4Y7T5V0"/>
<comment type="caution">
    <text evidence="5">The sequence shown here is derived from an EMBL/GenBank/DDBJ whole genome shotgun (WGS) entry which is preliminary data.</text>
</comment>
<keyword evidence="2" id="KW-0539">Nucleus</keyword>
<evidence type="ECO:0000313" key="6">
    <source>
        <dbReference type="Proteomes" id="UP000298030"/>
    </source>
</evidence>
<dbReference type="Pfam" id="PF00505">
    <property type="entry name" value="HMG_box"/>
    <property type="match status" value="1"/>
</dbReference>
<feature type="compositionally biased region" description="Acidic residues" evidence="3">
    <location>
        <begin position="234"/>
        <end position="250"/>
    </location>
</feature>
<evidence type="ECO:0000259" key="4">
    <source>
        <dbReference type="PROSITE" id="PS50118"/>
    </source>
</evidence>
<dbReference type="SMART" id="SM00398">
    <property type="entry name" value="HMG"/>
    <property type="match status" value="1"/>
</dbReference>
<dbReference type="CDD" id="cd00084">
    <property type="entry name" value="HMG-box_SF"/>
    <property type="match status" value="1"/>
</dbReference>
<dbReference type="AlphaFoldDB" id="A0A4Y7T5V0"/>
<feature type="region of interest" description="Disordered" evidence="3">
    <location>
        <begin position="125"/>
        <end position="271"/>
    </location>
</feature>
<organism evidence="5 6">
    <name type="scientific">Coprinellus micaceus</name>
    <name type="common">Glistening ink-cap mushroom</name>
    <name type="synonym">Coprinus micaceus</name>
    <dbReference type="NCBI Taxonomy" id="71717"/>
    <lineage>
        <taxon>Eukaryota</taxon>
        <taxon>Fungi</taxon>
        <taxon>Dikarya</taxon>
        <taxon>Basidiomycota</taxon>
        <taxon>Agaricomycotina</taxon>
        <taxon>Agaricomycetes</taxon>
        <taxon>Agaricomycetidae</taxon>
        <taxon>Agaricales</taxon>
        <taxon>Agaricineae</taxon>
        <taxon>Psathyrellaceae</taxon>
        <taxon>Coprinellus</taxon>
    </lineage>
</organism>
<keyword evidence="6" id="KW-1185">Reference proteome</keyword>
<dbReference type="InterPro" id="IPR050342">
    <property type="entry name" value="HMGB"/>
</dbReference>
<evidence type="ECO:0000313" key="5">
    <source>
        <dbReference type="EMBL" id="TEB29547.1"/>
    </source>
</evidence>
<proteinExistence type="predicted"/>